<comment type="caution">
    <text evidence="1">The sequence shown here is derived from an EMBL/GenBank/DDBJ whole genome shotgun (WGS) entry which is preliminary data.</text>
</comment>
<proteinExistence type="predicted"/>
<dbReference type="Proteomes" id="UP001231649">
    <property type="component" value="Chromosome 25"/>
</dbReference>
<accession>A0ACC2Q924</accession>
<evidence type="ECO:0000313" key="1">
    <source>
        <dbReference type="EMBL" id="KAJ8708680.1"/>
    </source>
</evidence>
<organism evidence="1 2">
    <name type="scientific">Mythimna loreyi</name>
    <dbReference type="NCBI Taxonomy" id="667449"/>
    <lineage>
        <taxon>Eukaryota</taxon>
        <taxon>Metazoa</taxon>
        <taxon>Ecdysozoa</taxon>
        <taxon>Arthropoda</taxon>
        <taxon>Hexapoda</taxon>
        <taxon>Insecta</taxon>
        <taxon>Pterygota</taxon>
        <taxon>Neoptera</taxon>
        <taxon>Endopterygota</taxon>
        <taxon>Lepidoptera</taxon>
        <taxon>Glossata</taxon>
        <taxon>Ditrysia</taxon>
        <taxon>Noctuoidea</taxon>
        <taxon>Noctuidae</taxon>
        <taxon>Noctuinae</taxon>
        <taxon>Hadenini</taxon>
        <taxon>Mythimna</taxon>
    </lineage>
</organism>
<evidence type="ECO:0000313" key="2">
    <source>
        <dbReference type="Proteomes" id="UP001231649"/>
    </source>
</evidence>
<keyword evidence="2" id="KW-1185">Reference proteome</keyword>
<dbReference type="EMBL" id="CM056801">
    <property type="protein sequence ID" value="KAJ8708680.1"/>
    <property type="molecule type" value="Genomic_DNA"/>
</dbReference>
<reference evidence="1" key="1">
    <citation type="submission" date="2023-03" db="EMBL/GenBank/DDBJ databases">
        <title>Chromosome-level genomes of two armyworms, Mythimna separata and Mythimna loreyi, provide insights into the biosynthesis and reception of sex pheromones.</title>
        <authorList>
            <person name="Zhao H."/>
        </authorList>
    </citation>
    <scope>NUCLEOTIDE SEQUENCE</scope>
    <source>
        <strain evidence="1">BeijingLab</strain>
    </source>
</reference>
<sequence length="684" mass="80498">MQFYTLKTNTDKLTKEQQEMVFQYLFNFYLGEIRNFEDVPYEDDVKYALRKYIHFILDLLEQYDRTKEDCPKLVNEFMKLDWAEFEHHNLFRDKSTKIKKNIAKDDLLRDLKKDAKLLVEKLSLIKTEVHCTYRYEISTVLRKLKTYFSNDIAKEYLKFFETLLADDQLWCRGSQAAAHGIFQLGDEKFKVDLMAKYAPTESTIDHSEIDETLLRIQQAICAHAMYSRPPVPLKSMLTYIKGDYVHFCLPMFNYYLTHLPLPLCIEFVEALLDTPISIQKHAIRLAFQCFNAESLNTLVLRVWKKTKNISLRMIIYRAVFTKISNLTSGQDLLFDTLKKFTLSLTQDDDDEIFALQVSRHLPKHLMVECIETAWNVVSRFPPKSTNLTRIRNIVTFICNNIDITRQEFVQGIIEEFIGTVFIQEEEYAIKLKSEIADLIDAKWKLTATYIITVTDDDDIGKKMDLTKLILKKCLKNPGIRERKRALIKTCFNFIHDLENRSYSQDIQHYENVNKIMQLVLETLEEDLPIEEIYMEVWELRLGIVVRRVIAESKMKYKEEEPLDIEVIKEIANNWANALGVLIKEFIEKEMFFTTFSSDIQNKIISKTQTLDNSMYSNTKFNDLMTYVCLGLMSFEVTQIYLLVVNLLPASCRYEEEFAVIVDKVNKMNNKEIRCNLFRKLGNQL</sequence>
<name>A0ACC2Q924_9NEOP</name>
<gene>
    <name evidence="1" type="ORF">PYW08_010062</name>
</gene>
<protein>
    <submittedName>
        <fullName evidence="1">Uncharacterized protein</fullName>
    </submittedName>
</protein>